<dbReference type="KEGG" id="ffu:CLAFUR5_05596"/>
<dbReference type="GeneID" id="71985474"/>
<proteinExistence type="predicted"/>
<dbReference type="Proteomes" id="UP000756132">
    <property type="component" value="Chromosome 5"/>
</dbReference>
<keyword evidence="3" id="KW-1185">Reference proteome</keyword>
<name>A0A9Q8LI48_PASFU</name>
<evidence type="ECO:0000313" key="2">
    <source>
        <dbReference type="EMBL" id="UJO17823.1"/>
    </source>
</evidence>
<evidence type="ECO:0000313" key="3">
    <source>
        <dbReference type="Proteomes" id="UP000756132"/>
    </source>
</evidence>
<dbReference type="EMBL" id="CP090167">
    <property type="protein sequence ID" value="UJO17823.1"/>
    <property type="molecule type" value="Genomic_DNA"/>
</dbReference>
<reference evidence="2" key="1">
    <citation type="submission" date="2021-12" db="EMBL/GenBank/DDBJ databases">
        <authorList>
            <person name="Zaccaron A."/>
            <person name="Stergiopoulos I."/>
        </authorList>
    </citation>
    <scope>NUCLEOTIDE SEQUENCE</scope>
    <source>
        <strain evidence="2">Race5_Kim</strain>
    </source>
</reference>
<evidence type="ECO:0000256" key="1">
    <source>
        <dbReference type="SAM" id="Coils"/>
    </source>
</evidence>
<organism evidence="2 3">
    <name type="scientific">Passalora fulva</name>
    <name type="common">Tomato leaf mold</name>
    <name type="synonym">Cladosporium fulvum</name>
    <dbReference type="NCBI Taxonomy" id="5499"/>
    <lineage>
        <taxon>Eukaryota</taxon>
        <taxon>Fungi</taxon>
        <taxon>Dikarya</taxon>
        <taxon>Ascomycota</taxon>
        <taxon>Pezizomycotina</taxon>
        <taxon>Dothideomycetes</taxon>
        <taxon>Dothideomycetidae</taxon>
        <taxon>Mycosphaerellales</taxon>
        <taxon>Mycosphaerellaceae</taxon>
        <taxon>Fulvia</taxon>
    </lineage>
</organism>
<accession>A0A9Q8LI48</accession>
<keyword evidence="1" id="KW-0175">Coiled coil</keyword>
<reference evidence="2" key="2">
    <citation type="journal article" date="2022" name="Microb. Genom.">
        <title>A chromosome-scale genome assembly of the tomato pathogen Cladosporium fulvum reveals a compartmentalized genome architecture and the presence of a dispensable chromosome.</title>
        <authorList>
            <person name="Zaccaron A.Z."/>
            <person name="Chen L.H."/>
            <person name="Samaras A."/>
            <person name="Stergiopoulos I."/>
        </authorList>
    </citation>
    <scope>NUCLEOTIDE SEQUENCE</scope>
    <source>
        <strain evidence="2">Race5_Kim</strain>
    </source>
</reference>
<protein>
    <submittedName>
        <fullName evidence="2">Uncharacterized protein</fullName>
    </submittedName>
</protein>
<dbReference type="AlphaFoldDB" id="A0A9Q8LI48"/>
<dbReference type="RefSeq" id="XP_047762189.1">
    <property type="nucleotide sequence ID" value="XM_047904744.1"/>
</dbReference>
<feature type="coiled-coil region" evidence="1">
    <location>
        <begin position="39"/>
        <end position="73"/>
    </location>
</feature>
<gene>
    <name evidence="2" type="ORF">CLAFUR5_05596</name>
</gene>
<sequence>MYGGMLEALLESVDDAEKVLEEGSTGDAQQMAANTAGILQQISNEVSLLSQAVNAHEREMKRLNEIARAIRRA</sequence>